<feature type="region of interest" description="Disordered" evidence="1">
    <location>
        <begin position="45"/>
        <end position="74"/>
    </location>
</feature>
<protein>
    <submittedName>
        <fullName evidence="3">Uncharacterized protein</fullName>
    </submittedName>
</protein>
<evidence type="ECO:0000313" key="2">
    <source>
        <dbReference type="Proteomes" id="UP000887564"/>
    </source>
</evidence>
<organism evidence="2 3">
    <name type="scientific">Parascaris equorum</name>
    <name type="common">Equine roundworm</name>
    <dbReference type="NCBI Taxonomy" id="6256"/>
    <lineage>
        <taxon>Eukaryota</taxon>
        <taxon>Metazoa</taxon>
        <taxon>Ecdysozoa</taxon>
        <taxon>Nematoda</taxon>
        <taxon>Chromadorea</taxon>
        <taxon>Rhabditida</taxon>
        <taxon>Spirurina</taxon>
        <taxon>Ascaridomorpha</taxon>
        <taxon>Ascaridoidea</taxon>
        <taxon>Ascarididae</taxon>
        <taxon>Parascaris</taxon>
    </lineage>
</organism>
<sequence>MRSSPKRCPAWHCKIGRYFSDELWRAVKVRSEYGSVLKQVQEAKRRKEDELLNLPKNVANGPGPAPPTAAPPSG</sequence>
<evidence type="ECO:0000256" key="1">
    <source>
        <dbReference type="SAM" id="MobiDB-lite"/>
    </source>
</evidence>
<dbReference type="Proteomes" id="UP000887564">
    <property type="component" value="Unplaced"/>
</dbReference>
<feature type="compositionally biased region" description="Pro residues" evidence="1">
    <location>
        <begin position="63"/>
        <end position="74"/>
    </location>
</feature>
<evidence type="ECO:0000313" key="3">
    <source>
        <dbReference type="WBParaSite" id="PEQ_0000174801-mRNA-1"/>
    </source>
</evidence>
<dbReference type="AlphaFoldDB" id="A0A914R658"/>
<proteinExistence type="predicted"/>
<reference evidence="3" key="1">
    <citation type="submission" date="2022-11" db="UniProtKB">
        <authorList>
            <consortium name="WormBaseParasite"/>
        </authorList>
    </citation>
    <scope>IDENTIFICATION</scope>
</reference>
<accession>A0A914R658</accession>
<keyword evidence="2" id="KW-1185">Reference proteome</keyword>
<name>A0A914R658_PAREQ</name>
<dbReference type="WBParaSite" id="PEQ_0000174801-mRNA-1">
    <property type="protein sequence ID" value="PEQ_0000174801-mRNA-1"/>
    <property type="gene ID" value="PEQ_0000174801"/>
</dbReference>